<dbReference type="PRINTS" id="PR00463">
    <property type="entry name" value="EP450I"/>
</dbReference>
<reference evidence="12 13" key="1">
    <citation type="submission" date="2019-09" db="EMBL/GenBank/DDBJ databases">
        <title>Bird 10,000 Genomes (B10K) Project - Family phase.</title>
        <authorList>
            <person name="Zhang G."/>
        </authorList>
    </citation>
    <scope>NUCLEOTIDE SEQUENCE [LARGE SCALE GENOMIC DNA]</scope>
    <source>
        <strain evidence="12">B10K-DU-012-10</strain>
        <tissue evidence="12">Blood</tissue>
    </source>
</reference>
<keyword evidence="10" id="KW-0560">Oxidoreductase</keyword>
<evidence type="ECO:0000256" key="2">
    <source>
        <dbReference type="ARBA" id="ARBA00010617"/>
    </source>
</evidence>
<feature type="binding site" description="axial binding residue" evidence="9">
    <location>
        <position position="455"/>
    </location>
    <ligand>
        <name>heme</name>
        <dbReference type="ChEBI" id="CHEBI:30413"/>
    </ligand>
    <ligandPart>
        <name>Fe</name>
        <dbReference type="ChEBI" id="CHEBI:18248"/>
    </ligandPart>
</feature>
<keyword evidence="13" id="KW-1185">Reference proteome</keyword>
<dbReference type="Proteomes" id="UP000584880">
    <property type="component" value="Unassembled WGS sequence"/>
</dbReference>
<dbReference type="PANTHER" id="PTHR24291:SF201">
    <property type="entry name" value="CYTOCHROME P450, FAMILY 4, SUBFAMILY B, POLYPEPTIDE 7"/>
    <property type="match status" value="1"/>
</dbReference>
<keyword evidence="5" id="KW-0256">Endoplasmic reticulum</keyword>
<sequence>MASLLDSLARSSAVVLQLSVLLGVIFVLLKVLQFYQERKKLIKALEAFPGPPKHWFYGHNHMIASENFLHQLASWGEEYPYAFPRWFGPVLPSLVIHHPEYAKSVLGRTDPKSSVPYKFLLPWIGKGLLVLEGSKWSQHRKMLTPAFHYDVLKSYVTLMSDSVKVMLDKWDKTITERRSVELFQDVSLMTLDSIMKCAFSFNSNCQTQGNSHYYIKAVFYLSSFVSNRIKSFSLNDVFYDLTRQGREFQDACKLAHTHTDKVIQERKLLLSDEKELDKIQKKRRLDFLDILLCSKDANGVGLSDEDLRAEVDTFMFAGHDTTASGISWLFYCMSLHPEHQQRCREEIQEILGDRDSIEWEDLGKMTYTTMCIKESLRLFPPVPLVSRQLSKPIIFPDGRSLPAGCNTALSIFAIHRNRDVWEDPEIYDPLRFSPENSAQRHSYAFMPFSAGSRNCIGQQFAMNEMKVALALTLLRFELRPDPSKLPIMIPQIVLKSSNGIHLHLKKIC</sequence>
<dbReference type="SUPFAM" id="SSF48264">
    <property type="entry name" value="Cytochrome P450"/>
    <property type="match status" value="1"/>
</dbReference>
<comment type="subcellular location">
    <subcellularLocation>
        <location evidence="1">Endoplasmic reticulum membrane</location>
    </subcellularLocation>
</comment>
<comment type="cofactor">
    <cofactor evidence="9">
        <name>heme</name>
        <dbReference type="ChEBI" id="CHEBI:30413"/>
    </cofactor>
</comment>
<keyword evidence="3 9" id="KW-0349">Heme</keyword>
<keyword evidence="8 11" id="KW-0472">Membrane</keyword>
<evidence type="ECO:0000256" key="4">
    <source>
        <dbReference type="ARBA" id="ARBA00022723"/>
    </source>
</evidence>
<dbReference type="InterPro" id="IPR017972">
    <property type="entry name" value="Cyt_P450_CS"/>
</dbReference>
<organism evidence="12 13">
    <name type="scientific">Ptilonorhynchus violaceus</name>
    <name type="common">Satin bowerbird</name>
    <name type="synonym">Pyrrhocorax violaceus</name>
    <dbReference type="NCBI Taxonomy" id="28724"/>
    <lineage>
        <taxon>Eukaryota</taxon>
        <taxon>Metazoa</taxon>
        <taxon>Chordata</taxon>
        <taxon>Craniata</taxon>
        <taxon>Vertebrata</taxon>
        <taxon>Euteleostomi</taxon>
        <taxon>Archelosauria</taxon>
        <taxon>Archosauria</taxon>
        <taxon>Dinosauria</taxon>
        <taxon>Saurischia</taxon>
        <taxon>Theropoda</taxon>
        <taxon>Coelurosauria</taxon>
        <taxon>Aves</taxon>
        <taxon>Neognathae</taxon>
        <taxon>Neoaves</taxon>
        <taxon>Telluraves</taxon>
        <taxon>Australaves</taxon>
        <taxon>Passeriformes</taxon>
        <taxon>Ptilonorhynchidae</taxon>
        <taxon>Ptilonorhynchus</taxon>
    </lineage>
</organism>
<dbReference type="GO" id="GO:0016705">
    <property type="term" value="F:oxidoreductase activity, acting on paired donors, with incorporation or reduction of molecular oxygen"/>
    <property type="evidence" value="ECO:0007669"/>
    <property type="project" value="InterPro"/>
</dbReference>
<feature type="transmembrane region" description="Helical" evidence="11">
    <location>
        <begin position="12"/>
        <end position="32"/>
    </location>
</feature>
<name>A0A7K6CDD4_PTIVI</name>
<dbReference type="EMBL" id="VZRJ01010169">
    <property type="protein sequence ID" value="NWV11978.1"/>
    <property type="molecule type" value="Genomic_DNA"/>
</dbReference>
<dbReference type="Pfam" id="PF00067">
    <property type="entry name" value="p450"/>
    <property type="match status" value="1"/>
</dbReference>
<dbReference type="FunFam" id="1.10.630.10:FF:000005">
    <property type="entry name" value="cytochrome P450 4F22 isoform X2"/>
    <property type="match status" value="1"/>
</dbReference>
<evidence type="ECO:0000256" key="1">
    <source>
        <dbReference type="ARBA" id="ARBA00004586"/>
    </source>
</evidence>
<gene>
    <name evidence="12" type="primary">Cyp4b1_0</name>
    <name evidence="12" type="ORF">PTIVIO_R00040</name>
</gene>
<dbReference type="GO" id="GO:0004497">
    <property type="term" value="F:monooxygenase activity"/>
    <property type="evidence" value="ECO:0007669"/>
    <property type="project" value="UniProtKB-KW"/>
</dbReference>
<dbReference type="InterPro" id="IPR050196">
    <property type="entry name" value="Cytochrome_P450_Monoox"/>
</dbReference>
<dbReference type="PROSITE" id="PS00086">
    <property type="entry name" value="CYTOCHROME_P450"/>
    <property type="match status" value="1"/>
</dbReference>
<dbReference type="GO" id="GO:0005789">
    <property type="term" value="C:endoplasmic reticulum membrane"/>
    <property type="evidence" value="ECO:0007669"/>
    <property type="project" value="UniProtKB-SubCell"/>
</dbReference>
<keyword evidence="11" id="KW-1133">Transmembrane helix</keyword>
<dbReference type="Gene3D" id="1.10.630.10">
    <property type="entry name" value="Cytochrome P450"/>
    <property type="match status" value="1"/>
</dbReference>
<dbReference type="GO" id="GO:0005506">
    <property type="term" value="F:iron ion binding"/>
    <property type="evidence" value="ECO:0007669"/>
    <property type="project" value="InterPro"/>
</dbReference>
<evidence type="ECO:0000256" key="11">
    <source>
        <dbReference type="SAM" id="Phobius"/>
    </source>
</evidence>
<proteinExistence type="inferred from homology"/>
<accession>A0A7K6CDD4</accession>
<evidence type="ECO:0000256" key="9">
    <source>
        <dbReference type="PIRSR" id="PIRSR602401-1"/>
    </source>
</evidence>
<evidence type="ECO:0000256" key="8">
    <source>
        <dbReference type="ARBA" id="ARBA00023136"/>
    </source>
</evidence>
<comment type="similarity">
    <text evidence="2 10">Belongs to the cytochrome P450 family.</text>
</comment>
<dbReference type="InterPro" id="IPR002401">
    <property type="entry name" value="Cyt_P450_E_grp-I"/>
</dbReference>
<evidence type="ECO:0000256" key="10">
    <source>
        <dbReference type="RuleBase" id="RU000461"/>
    </source>
</evidence>
<evidence type="ECO:0000313" key="12">
    <source>
        <dbReference type="EMBL" id="NWV11978.1"/>
    </source>
</evidence>
<dbReference type="AlphaFoldDB" id="A0A7K6CDD4"/>
<feature type="non-terminal residue" evidence="12">
    <location>
        <position position="1"/>
    </location>
</feature>
<protein>
    <submittedName>
        <fullName evidence="12">CP4B1 protein</fullName>
    </submittedName>
</protein>
<dbReference type="PANTHER" id="PTHR24291">
    <property type="entry name" value="CYTOCHROME P450 FAMILY 4"/>
    <property type="match status" value="1"/>
</dbReference>
<evidence type="ECO:0000256" key="6">
    <source>
        <dbReference type="ARBA" id="ARBA00023004"/>
    </source>
</evidence>
<dbReference type="GO" id="GO:0020037">
    <property type="term" value="F:heme binding"/>
    <property type="evidence" value="ECO:0007669"/>
    <property type="project" value="InterPro"/>
</dbReference>
<feature type="non-terminal residue" evidence="12">
    <location>
        <position position="508"/>
    </location>
</feature>
<dbReference type="CDD" id="cd20678">
    <property type="entry name" value="CYP4B-like"/>
    <property type="match status" value="1"/>
</dbReference>
<dbReference type="InterPro" id="IPR001128">
    <property type="entry name" value="Cyt_P450"/>
</dbReference>
<keyword evidence="6 9" id="KW-0408">Iron</keyword>
<evidence type="ECO:0000256" key="5">
    <source>
        <dbReference type="ARBA" id="ARBA00022824"/>
    </source>
</evidence>
<dbReference type="PRINTS" id="PR00385">
    <property type="entry name" value="P450"/>
</dbReference>
<evidence type="ECO:0000256" key="3">
    <source>
        <dbReference type="ARBA" id="ARBA00022617"/>
    </source>
</evidence>
<evidence type="ECO:0000256" key="7">
    <source>
        <dbReference type="ARBA" id="ARBA00023033"/>
    </source>
</evidence>
<keyword evidence="7 10" id="KW-0503">Monooxygenase</keyword>
<comment type="caution">
    <text evidence="12">The sequence shown here is derived from an EMBL/GenBank/DDBJ whole genome shotgun (WGS) entry which is preliminary data.</text>
</comment>
<dbReference type="InterPro" id="IPR036396">
    <property type="entry name" value="Cyt_P450_sf"/>
</dbReference>
<keyword evidence="4 9" id="KW-0479">Metal-binding</keyword>
<evidence type="ECO:0000313" key="13">
    <source>
        <dbReference type="Proteomes" id="UP000584880"/>
    </source>
</evidence>
<keyword evidence="11" id="KW-0812">Transmembrane</keyword>